<reference evidence="10" key="1">
    <citation type="journal article" date="2019" name="Int. J. Syst. Evol. Microbiol.">
        <title>The Global Catalogue of Microorganisms (GCM) 10K type strain sequencing project: providing services to taxonomists for standard genome sequencing and annotation.</title>
        <authorList>
            <consortium name="The Broad Institute Genomics Platform"/>
            <consortium name="The Broad Institute Genome Sequencing Center for Infectious Disease"/>
            <person name="Wu L."/>
            <person name="Ma J."/>
        </authorList>
    </citation>
    <scope>NUCLEOTIDE SEQUENCE [LARGE SCALE GENOMIC DNA]</scope>
    <source>
        <strain evidence="10">JCM 17927</strain>
    </source>
</reference>
<keyword evidence="10" id="KW-1185">Reference proteome</keyword>
<feature type="transmembrane region" description="Helical" evidence="7">
    <location>
        <begin position="60"/>
        <end position="79"/>
    </location>
</feature>
<evidence type="ECO:0000313" key="9">
    <source>
        <dbReference type="EMBL" id="GAA4464813.1"/>
    </source>
</evidence>
<dbReference type="Proteomes" id="UP001501175">
    <property type="component" value="Unassembled WGS sequence"/>
</dbReference>
<feature type="domain" description="YWFCY" evidence="8">
    <location>
        <begin position="3"/>
        <end position="153"/>
    </location>
</feature>
<keyword evidence="3" id="KW-1003">Cell membrane</keyword>
<dbReference type="InterPro" id="IPR027417">
    <property type="entry name" value="P-loop_NTPase"/>
</dbReference>
<feature type="transmembrane region" description="Helical" evidence="7">
    <location>
        <begin position="118"/>
        <end position="143"/>
    </location>
</feature>
<organism evidence="9 10">
    <name type="scientific">Nibrella saemangeumensis</name>
    <dbReference type="NCBI Taxonomy" id="1084526"/>
    <lineage>
        <taxon>Bacteria</taxon>
        <taxon>Pseudomonadati</taxon>
        <taxon>Bacteroidota</taxon>
        <taxon>Cytophagia</taxon>
        <taxon>Cytophagales</taxon>
        <taxon>Spirosomataceae</taxon>
        <taxon>Nibrella</taxon>
    </lineage>
</organism>
<accession>A0ABP8NG02</accession>
<name>A0ABP8NG02_9BACT</name>
<gene>
    <name evidence="9" type="primary">mobC_3</name>
    <name evidence="9" type="ORF">GCM10023189_44590</name>
</gene>
<dbReference type="Pfam" id="PF14293">
    <property type="entry name" value="YWFCY"/>
    <property type="match status" value="1"/>
</dbReference>
<dbReference type="PANTHER" id="PTHR37937:SF1">
    <property type="entry name" value="CONJUGATIVE TRANSFER: DNA TRANSPORT"/>
    <property type="match status" value="1"/>
</dbReference>
<comment type="subcellular location">
    <subcellularLocation>
        <location evidence="1">Cell membrane</location>
        <topology evidence="1">Multi-pass membrane protein</topology>
    </subcellularLocation>
</comment>
<evidence type="ECO:0000256" key="1">
    <source>
        <dbReference type="ARBA" id="ARBA00004651"/>
    </source>
</evidence>
<evidence type="ECO:0000259" key="8">
    <source>
        <dbReference type="Pfam" id="PF14293"/>
    </source>
</evidence>
<dbReference type="RefSeq" id="WP_345247234.1">
    <property type="nucleotide sequence ID" value="NZ_BAABHD010000078.1"/>
</dbReference>
<dbReference type="EMBL" id="BAABHD010000078">
    <property type="protein sequence ID" value="GAA4464813.1"/>
    <property type="molecule type" value="Genomic_DNA"/>
</dbReference>
<evidence type="ECO:0000256" key="4">
    <source>
        <dbReference type="ARBA" id="ARBA00022692"/>
    </source>
</evidence>
<evidence type="ECO:0000256" key="7">
    <source>
        <dbReference type="SAM" id="Phobius"/>
    </source>
</evidence>
<feature type="transmembrane region" description="Helical" evidence="7">
    <location>
        <begin position="91"/>
        <end position="112"/>
    </location>
</feature>
<sequence>MKDDRRELNKQLELMLWIALGLLALHLYVELHTFFVGLGWFHPFADGLIGKMVSNSGLMASPWTLKLIAGGCIVLYGLGSRGVKSLTLTPGKVLTALLVGVLLFGGSTVMLRDNAGVIIARIGITGTSILYLALTAVGLLYLIKGSQGINRLLSFAPEKDIFNDANETFPQQEKKLENNYSVNLPTEYTFKGKIRKGWINIINPFRATMVLGTPGSGKSYSVVSPIIRQHIEKGFAMYVYDYKFPDLSLIAFNAMARHKKNLPKGIRFYVINLDNPAKSHRCNPLAAQYLTDITDAYESAKTIMLNLNKTWINKQGDFFVESPINYVTAIIWFLRQYDKGKYCSFPHVIELIGRDYKEVFPILMSRPDLENYMRPFVSAYEGKAMEQLEGQIASARIPLSRLASPTLYWVMTGDDFTLDINNQDAPKILCVGNNPRRQEIYGAALGLYNSRLMRLINQPGKTKSSVVIDELPTIYFRGLDNLIATARSNKVAVTIAMQDFSQLERDYGKQEAEVIKNTVGTVIAGQVTGTSADAMQNRLGRNVQRKQSLNIQSEDTTHGIQTELNFMVPAAKIARLSQGWFVGVTADTVEQPSEHKAFNAKILVDEADFKKEQKYEQLPDFSIFANTGSNFETQINDNYLQVKADIEELIKSEINRLKAILQP</sequence>
<dbReference type="PANTHER" id="PTHR37937">
    <property type="entry name" value="CONJUGATIVE TRANSFER: DNA TRANSPORT"/>
    <property type="match status" value="1"/>
</dbReference>
<evidence type="ECO:0000313" key="10">
    <source>
        <dbReference type="Proteomes" id="UP001501175"/>
    </source>
</evidence>
<keyword evidence="5 7" id="KW-1133">Transmembrane helix</keyword>
<keyword evidence="4 7" id="KW-0812">Transmembrane</keyword>
<evidence type="ECO:0000256" key="3">
    <source>
        <dbReference type="ARBA" id="ARBA00022475"/>
    </source>
</evidence>
<dbReference type="Gene3D" id="3.40.50.300">
    <property type="entry name" value="P-loop containing nucleotide triphosphate hydrolases"/>
    <property type="match status" value="1"/>
</dbReference>
<dbReference type="InterPro" id="IPR003688">
    <property type="entry name" value="TraG/VirD4"/>
</dbReference>
<feature type="transmembrane region" description="Helical" evidence="7">
    <location>
        <begin position="12"/>
        <end position="40"/>
    </location>
</feature>
<keyword evidence="6 7" id="KW-0472">Membrane</keyword>
<dbReference type="Pfam" id="PF02534">
    <property type="entry name" value="T4SS-DNA_transf"/>
    <property type="match status" value="1"/>
</dbReference>
<evidence type="ECO:0000256" key="6">
    <source>
        <dbReference type="ARBA" id="ARBA00023136"/>
    </source>
</evidence>
<evidence type="ECO:0000256" key="5">
    <source>
        <dbReference type="ARBA" id="ARBA00022989"/>
    </source>
</evidence>
<dbReference type="InterPro" id="IPR025988">
    <property type="entry name" value="YWFCY_dom"/>
</dbReference>
<comment type="similarity">
    <text evidence="2">Belongs to the VirD4/TraG family.</text>
</comment>
<evidence type="ECO:0000256" key="2">
    <source>
        <dbReference type="ARBA" id="ARBA00008806"/>
    </source>
</evidence>
<proteinExistence type="inferred from homology"/>
<protein>
    <submittedName>
        <fullName evidence="9">Conjugal transfer protein MobC</fullName>
    </submittedName>
</protein>
<dbReference type="CDD" id="cd01127">
    <property type="entry name" value="TrwB_TraG_TraD_VirD4"/>
    <property type="match status" value="1"/>
</dbReference>
<dbReference type="SUPFAM" id="SSF52540">
    <property type="entry name" value="P-loop containing nucleoside triphosphate hydrolases"/>
    <property type="match status" value="1"/>
</dbReference>
<comment type="caution">
    <text evidence="9">The sequence shown here is derived from an EMBL/GenBank/DDBJ whole genome shotgun (WGS) entry which is preliminary data.</text>
</comment>
<dbReference type="InterPro" id="IPR051539">
    <property type="entry name" value="T4SS-coupling_protein"/>
</dbReference>